<sequence length="256" mass="29229">MGGSLSTTGWISSKKLLSLHWRDLTLEGWDSKSTILTVSKLYDTDCGNEVKHLTIKQKTIALPFQPLRGQGILGHLPFFREAYKYTRFEQSLDGSTFHGDERVFNYPYTDRDVIPAFALFRMPSLESLHIVLAGHETVESACDHSLYGTRFGWVASLVLRVACRAMRSFHEPNHSCCKLEEIELRNTYLETHLIFVFLSKSCALRKFKWTVTADSGWNPAEYSVNVLALFNAVTNRRIDKAIDSVELDIDPKYIRS</sequence>
<protein>
    <submittedName>
        <fullName evidence="1">Uncharacterized protein</fullName>
    </submittedName>
</protein>
<accession>A0A9P4IIG5</accession>
<proteinExistence type="predicted"/>
<organism evidence="1 2">
    <name type="scientific">Rhizodiscina lignyota</name>
    <dbReference type="NCBI Taxonomy" id="1504668"/>
    <lineage>
        <taxon>Eukaryota</taxon>
        <taxon>Fungi</taxon>
        <taxon>Dikarya</taxon>
        <taxon>Ascomycota</taxon>
        <taxon>Pezizomycotina</taxon>
        <taxon>Dothideomycetes</taxon>
        <taxon>Pleosporomycetidae</taxon>
        <taxon>Aulographales</taxon>
        <taxon>Rhizodiscinaceae</taxon>
        <taxon>Rhizodiscina</taxon>
    </lineage>
</organism>
<evidence type="ECO:0000313" key="1">
    <source>
        <dbReference type="EMBL" id="KAF2099047.1"/>
    </source>
</evidence>
<comment type="caution">
    <text evidence="1">The sequence shown here is derived from an EMBL/GenBank/DDBJ whole genome shotgun (WGS) entry which is preliminary data.</text>
</comment>
<reference evidence="1" key="1">
    <citation type="journal article" date="2020" name="Stud. Mycol.">
        <title>101 Dothideomycetes genomes: a test case for predicting lifestyles and emergence of pathogens.</title>
        <authorList>
            <person name="Haridas S."/>
            <person name="Albert R."/>
            <person name="Binder M."/>
            <person name="Bloem J."/>
            <person name="Labutti K."/>
            <person name="Salamov A."/>
            <person name="Andreopoulos B."/>
            <person name="Baker S."/>
            <person name="Barry K."/>
            <person name="Bills G."/>
            <person name="Bluhm B."/>
            <person name="Cannon C."/>
            <person name="Castanera R."/>
            <person name="Culley D."/>
            <person name="Daum C."/>
            <person name="Ezra D."/>
            <person name="Gonzalez J."/>
            <person name="Henrissat B."/>
            <person name="Kuo A."/>
            <person name="Liang C."/>
            <person name="Lipzen A."/>
            <person name="Lutzoni F."/>
            <person name="Magnuson J."/>
            <person name="Mondo S."/>
            <person name="Nolan M."/>
            <person name="Ohm R."/>
            <person name="Pangilinan J."/>
            <person name="Park H.-J."/>
            <person name="Ramirez L."/>
            <person name="Alfaro M."/>
            <person name="Sun H."/>
            <person name="Tritt A."/>
            <person name="Yoshinaga Y."/>
            <person name="Zwiers L.-H."/>
            <person name="Turgeon B."/>
            <person name="Goodwin S."/>
            <person name="Spatafora J."/>
            <person name="Crous P."/>
            <person name="Grigoriev I."/>
        </authorList>
    </citation>
    <scope>NUCLEOTIDE SEQUENCE</scope>
    <source>
        <strain evidence="1">CBS 133067</strain>
    </source>
</reference>
<keyword evidence="2" id="KW-1185">Reference proteome</keyword>
<dbReference type="Proteomes" id="UP000799772">
    <property type="component" value="Unassembled WGS sequence"/>
</dbReference>
<dbReference type="EMBL" id="ML978126">
    <property type="protein sequence ID" value="KAF2099047.1"/>
    <property type="molecule type" value="Genomic_DNA"/>
</dbReference>
<name>A0A9P4IIG5_9PEZI</name>
<evidence type="ECO:0000313" key="2">
    <source>
        <dbReference type="Proteomes" id="UP000799772"/>
    </source>
</evidence>
<dbReference type="AlphaFoldDB" id="A0A9P4IIG5"/>
<gene>
    <name evidence="1" type="ORF">NA57DRAFT_56677</name>
</gene>